<gene>
    <name evidence="2" type="primary">mazG</name>
    <name evidence="2" type="ORF">GCM10008942_29910</name>
</gene>
<dbReference type="Pfam" id="PF03819">
    <property type="entry name" value="MazG"/>
    <property type="match status" value="2"/>
</dbReference>
<name>A0ABP3Q3S1_9PROT</name>
<dbReference type="NCBIfam" id="TIGR00444">
    <property type="entry name" value="mazG"/>
    <property type="match status" value="1"/>
</dbReference>
<accession>A0ABP3Q3S1</accession>
<dbReference type="InterPro" id="IPR004518">
    <property type="entry name" value="MazG-like_dom"/>
</dbReference>
<dbReference type="InterPro" id="IPR011551">
    <property type="entry name" value="NTP_PyrPHydrolase_MazG"/>
</dbReference>
<dbReference type="InterPro" id="IPR048015">
    <property type="entry name" value="NTP-PPase_MazG-like_N"/>
</dbReference>
<evidence type="ECO:0000313" key="3">
    <source>
        <dbReference type="Proteomes" id="UP001499951"/>
    </source>
</evidence>
<dbReference type="EMBL" id="BAAADD010000008">
    <property type="protein sequence ID" value="GAA0579037.1"/>
    <property type="molecule type" value="Genomic_DNA"/>
</dbReference>
<comment type="caution">
    <text evidence="2">The sequence shown here is derived from an EMBL/GenBank/DDBJ whole genome shotgun (WGS) entry which is preliminary data.</text>
</comment>
<dbReference type="InterPro" id="IPR048011">
    <property type="entry name" value="NTP-PPase_MazG-like_C"/>
</dbReference>
<reference evidence="3" key="1">
    <citation type="journal article" date="2019" name="Int. J. Syst. Evol. Microbiol.">
        <title>The Global Catalogue of Microorganisms (GCM) 10K type strain sequencing project: providing services to taxonomists for standard genome sequencing and annotation.</title>
        <authorList>
            <consortium name="The Broad Institute Genomics Platform"/>
            <consortium name="The Broad Institute Genome Sequencing Center for Infectious Disease"/>
            <person name="Wu L."/>
            <person name="Ma J."/>
        </authorList>
    </citation>
    <scope>NUCLEOTIDE SEQUENCE [LARGE SCALE GENOMIC DNA]</scope>
    <source>
        <strain evidence="3">JCM 15089</strain>
    </source>
</reference>
<feature type="domain" description="NTP pyrophosphohydrolase MazG-like" evidence="1">
    <location>
        <begin position="184"/>
        <end position="246"/>
    </location>
</feature>
<dbReference type="CDD" id="cd11529">
    <property type="entry name" value="NTP-PPase_MazG_Cterm"/>
    <property type="match status" value="1"/>
</dbReference>
<organism evidence="2 3">
    <name type="scientific">Rhizomicrobium electricum</name>
    <dbReference type="NCBI Taxonomy" id="480070"/>
    <lineage>
        <taxon>Bacteria</taxon>
        <taxon>Pseudomonadati</taxon>
        <taxon>Pseudomonadota</taxon>
        <taxon>Alphaproteobacteria</taxon>
        <taxon>Micropepsales</taxon>
        <taxon>Micropepsaceae</taxon>
        <taxon>Rhizomicrobium</taxon>
    </lineage>
</organism>
<dbReference type="Proteomes" id="UP001499951">
    <property type="component" value="Unassembled WGS sequence"/>
</dbReference>
<protein>
    <submittedName>
        <fullName evidence="2">Nucleoside triphosphate pyrophosphohydrolase</fullName>
    </submittedName>
</protein>
<evidence type="ECO:0000313" key="2">
    <source>
        <dbReference type="EMBL" id="GAA0579037.1"/>
    </source>
</evidence>
<evidence type="ECO:0000259" key="1">
    <source>
        <dbReference type="Pfam" id="PF03819"/>
    </source>
</evidence>
<dbReference type="PANTHER" id="PTHR30522">
    <property type="entry name" value="NUCLEOSIDE TRIPHOSPHATE PYROPHOSPHOHYDROLASE"/>
    <property type="match status" value="1"/>
</dbReference>
<dbReference type="NCBIfam" id="NF007113">
    <property type="entry name" value="PRK09562.1"/>
    <property type="match status" value="1"/>
</dbReference>
<proteinExistence type="predicted"/>
<dbReference type="SUPFAM" id="SSF101386">
    <property type="entry name" value="all-alpha NTP pyrophosphatases"/>
    <property type="match status" value="2"/>
</dbReference>
<dbReference type="CDD" id="cd11528">
    <property type="entry name" value="NTP-PPase_MazG_Nterm"/>
    <property type="match status" value="1"/>
</dbReference>
<dbReference type="PANTHER" id="PTHR30522:SF0">
    <property type="entry name" value="NUCLEOSIDE TRIPHOSPHATE PYROPHOSPHOHYDROLASE"/>
    <property type="match status" value="1"/>
</dbReference>
<feature type="domain" description="NTP pyrophosphohydrolase MazG-like" evidence="1">
    <location>
        <begin position="45"/>
        <end position="118"/>
    </location>
</feature>
<sequence length="280" mass="30722">MPGKAAAGFIPGMEKTHPSRDIAGLLELMARLRDPNGGCPWDKEQTFATIAPYTIEEAYEVAAAIEDGDPQHIKEELGDLLFQVVFHARMAEESGLFGFQDVVATLVDKMVARHPHVFGDVDKPDTAAAQTDAWEALKARERAAKAMSILDDVPHALPALMRAEKLQKRASKVGFDWDSAPKVVEKLTEEATEICDAQAEGAGPEKLEEEVGDLLFVVANLARHLKVDPEKALRTANAKFVRRFRHIEAALKAQGRSCAEASLDEMEALWVEAKGKERGE</sequence>
<dbReference type="Gene3D" id="1.10.287.1080">
    <property type="entry name" value="MazG-like"/>
    <property type="match status" value="2"/>
</dbReference>
<keyword evidence="3" id="KW-1185">Reference proteome</keyword>